<name>A0A388TIF6_9BACT</name>
<evidence type="ECO:0000313" key="2">
    <source>
        <dbReference type="Proteomes" id="UP000275925"/>
    </source>
</evidence>
<dbReference type="EMBL" id="BGZO01000033">
    <property type="protein sequence ID" value="GBR76569.1"/>
    <property type="molecule type" value="Genomic_DNA"/>
</dbReference>
<reference evidence="1 2" key="1">
    <citation type="journal article" date="2019" name="ISME J.">
        <title>Genome analyses of uncultured TG2/ZB3 bacteria in 'Margulisbacteria' specifically attached to ectosymbiotic spirochetes of protists in the termite gut.</title>
        <authorList>
            <person name="Utami Y.D."/>
            <person name="Kuwahara H."/>
            <person name="Igai K."/>
            <person name="Murakami T."/>
            <person name="Sugaya K."/>
            <person name="Morikawa T."/>
            <person name="Nagura Y."/>
            <person name="Yuki M."/>
            <person name="Deevong P."/>
            <person name="Inoue T."/>
            <person name="Kihara K."/>
            <person name="Lo N."/>
            <person name="Yamada A."/>
            <person name="Ohkuma M."/>
            <person name="Hongoh Y."/>
        </authorList>
    </citation>
    <scope>NUCLEOTIDE SEQUENCE [LARGE SCALE GENOMIC DNA]</scope>
    <source>
        <strain evidence="1">NkOx7-02</strain>
    </source>
</reference>
<accession>A0A388TIF6</accession>
<proteinExistence type="predicted"/>
<gene>
    <name evidence="1" type="ORF">NO2_1102</name>
</gene>
<sequence>MPWSEFRNELGGRRFLVLTKKSSYTLAFLEQLWQRAKQTSSVTVDDLSNIAAYNFAVYHGVLIIERLRDGSAPALDAYLKIYSGANNIVLHALDGEYTSPYRVTVVTANSQELDAEILWDNADEVFVRLREK</sequence>
<organism evidence="1 2">
    <name type="scientific">Candidatus Termititenax persephonae</name>
    <dbReference type="NCBI Taxonomy" id="2218525"/>
    <lineage>
        <taxon>Bacteria</taxon>
        <taxon>Bacillati</taxon>
        <taxon>Candidatus Margulisiibacteriota</taxon>
        <taxon>Candidatus Termititenacia</taxon>
        <taxon>Candidatus Termititenacales</taxon>
        <taxon>Candidatus Termititenacaceae</taxon>
        <taxon>Candidatus Termititenax</taxon>
    </lineage>
</organism>
<dbReference type="AlphaFoldDB" id="A0A388TIF6"/>
<protein>
    <submittedName>
        <fullName evidence="1">Uncharacterized protein</fullName>
    </submittedName>
</protein>
<comment type="caution">
    <text evidence="1">The sequence shown here is derived from an EMBL/GenBank/DDBJ whole genome shotgun (WGS) entry which is preliminary data.</text>
</comment>
<keyword evidence="2" id="KW-1185">Reference proteome</keyword>
<dbReference type="Proteomes" id="UP000275925">
    <property type="component" value="Unassembled WGS sequence"/>
</dbReference>
<evidence type="ECO:0000313" key="1">
    <source>
        <dbReference type="EMBL" id="GBR76569.1"/>
    </source>
</evidence>